<dbReference type="RefSeq" id="XP_016607698.1">
    <property type="nucleotide sequence ID" value="XM_016753278.1"/>
</dbReference>
<keyword evidence="3" id="KW-1133">Transmembrane helix</keyword>
<feature type="region of interest" description="Disordered" evidence="2">
    <location>
        <begin position="54"/>
        <end position="75"/>
    </location>
</feature>
<sequence>MSVEHTTPESTLFGIAFCIGVSTLVALGSNLLGPYFEEKHRLIDQAREFEMTRQRVSAEAEKQKPAEQVSSSSTDDKTITRLRNRVMHLERQKEALGDEIIRLRAESSTARIELDIYKEEAKDVQAGMQREMSILRDMIRDYRNGKKPGVCCTALDEKIVNGPPISAEAPGAFDRLATKLDNLDRTKLVHSFGQTVQVNKVPDVAA</sequence>
<dbReference type="GeneID" id="27688456"/>
<accession>A0A0L0HFV0</accession>
<organism evidence="4 5">
    <name type="scientific">Spizellomyces punctatus (strain DAOM BR117)</name>
    <dbReference type="NCBI Taxonomy" id="645134"/>
    <lineage>
        <taxon>Eukaryota</taxon>
        <taxon>Fungi</taxon>
        <taxon>Fungi incertae sedis</taxon>
        <taxon>Chytridiomycota</taxon>
        <taxon>Chytridiomycota incertae sedis</taxon>
        <taxon>Chytridiomycetes</taxon>
        <taxon>Spizellomycetales</taxon>
        <taxon>Spizellomycetaceae</taxon>
        <taxon>Spizellomyces</taxon>
    </lineage>
</organism>
<evidence type="ECO:0000256" key="1">
    <source>
        <dbReference type="SAM" id="Coils"/>
    </source>
</evidence>
<proteinExistence type="predicted"/>
<gene>
    <name evidence="4" type="ORF">SPPG_05040</name>
</gene>
<dbReference type="Proteomes" id="UP000053201">
    <property type="component" value="Unassembled WGS sequence"/>
</dbReference>
<feature type="coiled-coil region" evidence="1">
    <location>
        <begin position="79"/>
        <end position="106"/>
    </location>
</feature>
<evidence type="ECO:0000256" key="2">
    <source>
        <dbReference type="SAM" id="MobiDB-lite"/>
    </source>
</evidence>
<feature type="compositionally biased region" description="Basic and acidic residues" evidence="2">
    <location>
        <begin position="54"/>
        <end position="65"/>
    </location>
</feature>
<reference evidence="4 5" key="1">
    <citation type="submission" date="2009-08" db="EMBL/GenBank/DDBJ databases">
        <title>The Genome Sequence of Spizellomyces punctatus strain DAOM BR117.</title>
        <authorList>
            <consortium name="The Broad Institute Genome Sequencing Platform"/>
            <person name="Russ C."/>
            <person name="Cuomo C."/>
            <person name="Shea T."/>
            <person name="Young S.K."/>
            <person name="Zeng Q."/>
            <person name="Koehrsen M."/>
            <person name="Haas B."/>
            <person name="Borodovsky M."/>
            <person name="Guigo R."/>
            <person name="Alvarado L."/>
            <person name="Berlin A."/>
            <person name="Bochicchio J."/>
            <person name="Borenstein D."/>
            <person name="Chapman S."/>
            <person name="Chen Z."/>
            <person name="Engels R."/>
            <person name="Freedman E."/>
            <person name="Gellesch M."/>
            <person name="Goldberg J."/>
            <person name="Griggs A."/>
            <person name="Gujja S."/>
            <person name="Heiman D."/>
            <person name="Hepburn T."/>
            <person name="Howarth C."/>
            <person name="Jen D."/>
            <person name="Larson L."/>
            <person name="Lewis B."/>
            <person name="Mehta T."/>
            <person name="Park D."/>
            <person name="Pearson M."/>
            <person name="Roberts A."/>
            <person name="Saif S."/>
            <person name="Shenoy N."/>
            <person name="Sisk P."/>
            <person name="Stolte C."/>
            <person name="Sykes S."/>
            <person name="Thomson T."/>
            <person name="Walk T."/>
            <person name="White J."/>
            <person name="Yandava C."/>
            <person name="Burger G."/>
            <person name="Gray M.W."/>
            <person name="Holland P.W.H."/>
            <person name="King N."/>
            <person name="Lang F.B.F."/>
            <person name="Roger A.J."/>
            <person name="Ruiz-Trillo I."/>
            <person name="Lander E."/>
            <person name="Nusbaum C."/>
        </authorList>
    </citation>
    <scope>NUCLEOTIDE SEQUENCE [LARGE SCALE GENOMIC DNA]</scope>
    <source>
        <strain evidence="4 5">DAOM BR117</strain>
    </source>
</reference>
<dbReference type="EMBL" id="KQ257457">
    <property type="protein sequence ID" value="KNC99658.1"/>
    <property type="molecule type" value="Genomic_DNA"/>
</dbReference>
<dbReference type="OrthoDB" id="10297931at2759"/>
<evidence type="ECO:0000313" key="4">
    <source>
        <dbReference type="EMBL" id="KNC99658.1"/>
    </source>
</evidence>
<dbReference type="AlphaFoldDB" id="A0A0L0HFV0"/>
<name>A0A0L0HFV0_SPIPD</name>
<dbReference type="VEuPathDB" id="FungiDB:SPPG_05040"/>
<keyword evidence="3" id="KW-0812">Transmembrane</keyword>
<feature type="transmembrane region" description="Helical" evidence="3">
    <location>
        <begin position="12"/>
        <end position="32"/>
    </location>
</feature>
<keyword evidence="5" id="KW-1185">Reference proteome</keyword>
<protein>
    <submittedName>
        <fullName evidence="4">Uncharacterized protein</fullName>
    </submittedName>
</protein>
<evidence type="ECO:0000256" key="3">
    <source>
        <dbReference type="SAM" id="Phobius"/>
    </source>
</evidence>
<dbReference type="InParanoid" id="A0A0L0HFV0"/>
<keyword evidence="3" id="KW-0472">Membrane</keyword>
<keyword evidence="1" id="KW-0175">Coiled coil</keyword>
<evidence type="ECO:0000313" key="5">
    <source>
        <dbReference type="Proteomes" id="UP000053201"/>
    </source>
</evidence>